<proteinExistence type="inferred from homology"/>
<dbReference type="SUPFAM" id="SSF55174">
    <property type="entry name" value="Alpha-L RNA-binding motif"/>
    <property type="match status" value="1"/>
</dbReference>
<comment type="similarity">
    <text evidence="8">Belongs to the class-I aminoacyl-tRNA synthetase family. TyrS type 1 subfamily.</text>
</comment>
<keyword evidence="8" id="KW-0963">Cytoplasm</keyword>
<keyword evidence="5 8" id="KW-0648">Protein biosynthesis</keyword>
<accession>A0A9D1T349</accession>
<dbReference type="GO" id="GO:0005829">
    <property type="term" value="C:cytosol"/>
    <property type="evidence" value="ECO:0007669"/>
    <property type="project" value="TreeGrafter"/>
</dbReference>
<feature type="domain" description="RNA-binding S4" evidence="10">
    <location>
        <begin position="359"/>
        <end position="420"/>
    </location>
</feature>
<protein>
    <recommendedName>
        <fullName evidence="8">Tyrosine--tRNA ligase</fullName>
        <ecNumber evidence="8">6.1.1.1</ecNumber>
    </recommendedName>
    <alternativeName>
        <fullName evidence="8">Tyrosyl-tRNA synthetase</fullName>
        <shortName evidence="8">TyrRS</shortName>
    </alternativeName>
</protein>
<dbReference type="PANTHER" id="PTHR11766">
    <property type="entry name" value="TYROSYL-TRNA SYNTHETASE"/>
    <property type="match status" value="1"/>
</dbReference>
<evidence type="ECO:0000256" key="1">
    <source>
        <dbReference type="ARBA" id="ARBA00022598"/>
    </source>
</evidence>
<dbReference type="InterPro" id="IPR002305">
    <property type="entry name" value="aa-tRNA-synth_Ic"/>
</dbReference>
<evidence type="ECO:0000256" key="4">
    <source>
        <dbReference type="ARBA" id="ARBA00022884"/>
    </source>
</evidence>
<evidence type="ECO:0000256" key="5">
    <source>
        <dbReference type="ARBA" id="ARBA00022917"/>
    </source>
</evidence>
<keyword evidence="4 9" id="KW-0694">RNA-binding</keyword>
<dbReference type="AlphaFoldDB" id="A0A9D1T349"/>
<dbReference type="NCBIfam" id="TIGR00234">
    <property type="entry name" value="tyrS"/>
    <property type="match status" value="1"/>
</dbReference>
<dbReference type="SMART" id="SM00363">
    <property type="entry name" value="S4"/>
    <property type="match status" value="1"/>
</dbReference>
<comment type="subcellular location">
    <subcellularLocation>
        <location evidence="8">Cytoplasm</location>
    </subcellularLocation>
</comment>
<reference evidence="11" key="1">
    <citation type="submission" date="2020-10" db="EMBL/GenBank/DDBJ databases">
        <authorList>
            <person name="Gilroy R."/>
        </authorList>
    </citation>
    <scope>NUCLEOTIDE SEQUENCE</scope>
    <source>
        <strain evidence="11">35461</strain>
    </source>
</reference>
<dbReference type="InterPro" id="IPR036986">
    <property type="entry name" value="S4_RNA-bd_sf"/>
</dbReference>
<feature type="binding site" evidence="8">
    <location>
        <position position="236"/>
    </location>
    <ligand>
        <name>ATP</name>
        <dbReference type="ChEBI" id="CHEBI:30616"/>
    </ligand>
</feature>
<dbReference type="PRINTS" id="PR01040">
    <property type="entry name" value="TRNASYNTHTYR"/>
</dbReference>
<evidence type="ECO:0000256" key="3">
    <source>
        <dbReference type="ARBA" id="ARBA00022840"/>
    </source>
</evidence>
<dbReference type="Pfam" id="PF22421">
    <property type="entry name" value="SYY_C-terminal"/>
    <property type="match status" value="1"/>
</dbReference>
<dbReference type="InterPro" id="IPR024088">
    <property type="entry name" value="Tyr-tRNA-ligase_bac-type"/>
</dbReference>
<dbReference type="InterPro" id="IPR002942">
    <property type="entry name" value="S4_RNA-bd"/>
</dbReference>
<dbReference type="Proteomes" id="UP000886845">
    <property type="component" value="Unassembled WGS sequence"/>
</dbReference>
<name>A0A9D1T349_9BACT</name>
<gene>
    <name evidence="8" type="primary">tyrS</name>
    <name evidence="11" type="ORF">IAC79_02420</name>
</gene>
<organism evidence="11 12">
    <name type="scientific">Candidatus Spyradenecus faecavium</name>
    <dbReference type="NCBI Taxonomy" id="2840947"/>
    <lineage>
        <taxon>Bacteria</taxon>
        <taxon>Pseudomonadati</taxon>
        <taxon>Lentisphaerota</taxon>
        <taxon>Lentisphaeria</taxon>
        <taxon>Lentisphaerales</taxon>
        <taxon>Lentisphaeraceae</taxon>
        <taxon>Lentisphaeraceae incertae sedis</taxon>
        <taxon>Candidatus Spyradenecus</taxon>
    </lineage>
</organism>
<comment type="caution">
    <text evidence="11">The sequence shown here is derived from an EMBL/GenBank/DDBJ whole genome shotgun (WGS) entry which is preliminary data.</text>
</comment>
<dbReference type="InterPro" id="IPR024107">
    <property type="entry name" value="Tyr-tRNA-ligase_bac_1"/>
</dbReference>
<dbReference type="GO" id="GO:0003723">
    <property type="term" value="F:RNA binding"/>
    <property type="evidence" value="ECO:0007669"/>
    <property type="project" value="UniProtKB-KW"/>
</dbReference>
<evidence type="ECO:0000256" key="8">
    <source>
        <dbReference type="HAMAP-Rule" id="MF_02006"/>
    </source>
</evidence>
<evidence type="ECO:0000256" key="2">
    <source>
        <dbReference type="ARBA" id="ARBA00022741"/>
    </source>
</evidence>
<dbReference type="FunFam" id="1.10.240.10:FF:000001">
    <property type="entry name" value="Tyrosine--tRNA ligase"/>
    <property type="match status" value="1"/>
</dbReference>
<dbReference type="InterPro" id="IPR054608">
    <property type="entry name" value="SYY-like_C"/>
</dbReference>
<dbReference type="InterPro" id="IPR002307">
    <property type="entry name" value="Tyr-tRNA-ligase"/>
</dbReference>
<keyword evidence="2 8" id="KW-0547">Nucleotide-binding</keyword>
<dbReference type="CDD" id="cd00805">
    <property type="entry name" value="TyrRS_core"/>
    <property type="match status" value="1"/>
</dbReference>
<evidence type="ECO:0000256" key="6">
    <source>
        <dbReference type="ARBA" id="ARBA00023146"/>
    </source>
</evidence>
<evidence type="ECO:0000256" key="7">
    <source>
        <dbReference type="ARBA" id="ARBA00048248"/>
    </source>
</evidence>
<dbReference type="CDD" id="cd00165">
    <property type="entry name" value="S4"/>
    <property type="match status" value="1"/>
</dbReference>
<dbReference type="SUPFAM" id="SSF52374">
    <property type="entry name" value="Nucleotidylyl transferase"/>
    <property type="match status" value="1"/>
</dbReference>
<feature type="binding site" evidence="8">
    <location>
        <position position="172"/>
    </location>
    <ligand>
        <name>L-tyrosine</name>
        <dbReference type="ChEBI" id="CHEBI:58315"/>
    </ligand>
</feature>
<dbReference type="PROSITE" id="PS50889">
    <property type="entry name" value="S4"/>
    <property type="match status" value="1"/>
</dbReference>
<dbReference type="FunFam" id="3.10.290.10:FF:000014">
    <property type="entry name" value="Tyrosine--tRNA ligase"/>
    <property type="match status" value="1"/>
</dbReference>
<evidence type="ECO:0000313" key="11">
    <source>
        <dbReference type="EMBL" id="HIV08953.1"/>
    </source>
</evidence>
<dbReference type="Gene3D" id="3.40.50.620">
    <property type="entry name" value="HUPs"/>
    <property type="match status" value="1"/>
</dbReference>
<dbReference type="Pfam" id="PF00579">
    <property type="entry name" value="tRNA-synt_1b"/>
    <property type="match status" value="1"/>
</dbReference>
<reference evidence="11" key="2">
    <citation type="journal article" date="2021" name="PeerJ">
        <title>Extensive microbial diversity within the chicken gut microbiome revealed by metagenomics and culture.</title>
        <authorList>
            <person name="Gilroy R."/>
            <person name="Ravi A."/>
            <person name="Getino M."/>
            <person name="Pursley I."/>
            <person name="Horton D.L."/>
            <person name="Alikhan N.F."/>
            <person name="Baker D."/>
            <person name="Gharbi K."/>
            <person name="Hall N."/>
            <person name="Watson M."/>
            <person name="Adriaenssens E.M."/>
            <person name="Foster-Nyarko E."/>
            <person name="Jarju S."/>
            <person name="Secka A."/>
            <person name="Antonio M."/>
            <person name="Oren A."/>
            <person name="Chaudhuri R.R."/>
            <person name="La Ragione R."/>
            <person name="Hildebrand F."/>
            <person name="Pallen M.J."/>
        </authorList>
    </citation>
    <scope>NUCLEOTIDE SEQUENCE</scope>
    <source>
        <strain evidence="11">35461</strain>
    </source>
</reference>
<comment type="function">
    <text evidence="8">Catalyzes the attachment of tyrosine to tRNA(Tyr) in a two-step reaction: tyrosine is first activated by ATP to form Tyr-AMP and then transferred to the acceptor end of tRNA(Tyr).</text>
</comment>
<dbReference type="EC" id="6.1.1.1" evidence="8"/>
<dbReference type="GO" id="GO:0004831">
    <property type="term" value="F:tyrosine-tRNA ligase activity"/>
    <property type="evidence" value="ECO:0007669"/>
    <property type="project" value="UniProtKB-UniRule"/>
</dbReference>
<dbReference type="GO" id="GO:0005524">
    <property type="term" value="F:ATP binding"/>
    <property type="evidence" value="ECO:0007669"/>
    <property type="project" value="UniProtKB-UniRule"/>
</dbReference>
<comment type="subunit">
    <text evidence="8">Homodimer.</text>
</comment>
<comment type="catalytic activity">
    <reaction evidence="7 8">
        <text>tRNA(Tyr) + L-tyrosine + ATP = L-tyrosyl-tRNA(Tyr) + AMP + diphosphate + H(+)</text>
        <dbReference type="Rhea" id="RHEA:10220"/>
        <dbReference type="Rhea" id="RHEA-COMP:9706"/>
        <dbReference type="Rhea" id="RHEA-COMP:9707"/>
        <dbReference type="ChEBI" id="CHEBI:15378"/>
        <dbReference type="ChEBI" id="CHEBI:30616"/>
        <dbReference type="ChEBI" id="CHEBI:33019"/>
        <dbReference type="ChEBI" id="CHEBI:58315"/>
        <dbReference type="ChEBI" id="CHEBI:78442"/>
        <dbReference type="ChEBI" id="CHEBI:78536"/>
        <dbReference type="ChEBI" id="CHEBI:456215"/>
        <dbReference type="EC" id="6.1.1.1"/>
    </reaction>
</comment>
<evidence type="ECO:0000259" key="10">
    <source>
        <dbReference type="SMART" id="SM00363"/>
    </source>
</evidence>
<dbReference type="PANTHER" id="PTHR11766:SF0">
    <property type="entry name" value="TYROSINE--TRNA LIGASE, MITOCHONDRIAL"/>
    <property type="match status" value="1"/>
</dbReference>
<feature type="binding site" evidence="8">
    <location>
        <position position="34"/>
    </location>
    <ligand>
        <name>L-tyrosine</name>
        <dbReference type="ChEBI" id="CHEBI:58315"/>
    </ligand>
</feature>
<evidence type="ECO:0000313" key="12">
    <source>
        <dbReference type="Proteomes" id="UP000886845"/>
    </source>
</evidence>
<dbReference type="Gene3D" id="3.10.290.10">
    <property type="entry name" value="RNA-binding S4 domain"/>
    <property type="match status" value="1"/>
</dbReference>
<evidence type="ECO:0000256" key="9">
    <source>
        <dbReference type="PROSITE-ProRule" id="PRU00182"/>
    </source>
</evidence>
<feature type="short sequence motif" description="'KMSKS' region" evidence="8">
    <location>
        <begin position="233"/>
        <end position="237"/>
    </location>
</feature>
<keyword evidence="3 8" id="KW-0067">ATP-binding</keyword>
<keyword evidence="1 8" id="KW-0436">Ligase</keyword>
<keyword evidence="6 8" id="KW-0030">Aminoacyl-tRNA synthetase</keyword>
<dbReference type="EMBL" id="DVOR01000076">
    <property type="protein sequence ID" value="HIV08953.1"/>
    <property type="molecule type" value="Genomic_DNA"/>
</dbReference>
<dbReference type="Gene3D" id="1.10.240.10">
    <property type="entry name" value="Tyrosyl-Transfer RNA Synthetase"/>
    <property type="match status" value="1"/>
</dbReference>
<feature type="binding site" evidence="8">
    <location>
        <position position="176"/>
    </location>
    <ligand>
        <name>L-tyrosine</name>
        <dbReference type="ChEBI" id="CHEBI:58315"/>
    </ligand>
</feature>
<dbReference type="InterPro" id="IPR014729">
    <property type="entry name" value="Rossmann-like_a/b/a_fold"/>
</dbReference>
<dbReference type="HAMAP" id="MF_02006">
    <property type="entry name" value="Tyr_tRNA_synth_type1"/>
    <property type="match status" value="1"/>
</dbReference>
<dbReference type="GO" id="GO:0006437">
    <property type="term" value="P:tyrosyl-tRNA aminoacylation"/>
    <property type="evidence" value="ECO:0007669"/>
    <property type="project" value="UniProtKB-UniRule"/>
</dbReference>
<comment type="caution">
    <text evidence="8">Lacks conserved residue(s) required for the propagation of feature annotation.</text>
</comment>
<sequence>MKFYDFLKSRHLVEATTCPEERMRELLEKPQTLYIGFDPTASCLQAGNYVAIQTLAQFQRAGHRVIALVGGATGMIGDPSGRSTERNFLSVDQLQKNLEGIKENLSRFLDFDSPTNPAIMVNNYNWYKDYSILPFLREVGTLFRMKPMLAKDSVQKRLNAETNSMTFTEFTYQILQGYDFYHLYKKYGCSLQVGGADQWGNITAGTDLIRRLEPDAEVNGLTIPLVCDANGQKFGKSAGNAIFLNADKTSVYAFYQFFLRTLDADAIRYLRIFTFLDDARIAELAAAQRERPEAREPQRVLAEELTRAVHGEDGLRAAQRASAVLFGGSLDGLSAADLEAIAADIPSATLPRGQVLGQPLVDVAVAAGFLKSKGEARRLIQGGGLSLNNVKATDPAATVPPDAPVEGKAILLRQGKKNYFLLRLD</sequence>